<dbReference type="InterPro" id="IPR003018">
    <property type="entry name" value="GAF"/>
</dbReference>
<comment type="caution">
    <text evidence="3">The sequence shown here is derived from an EMBL/GenBank/DDBJ whole genome shotgun (WGS) entry which is preliminary data.</text>
</comment>
<reference evidence="4" key="1">
    <citation type="submission" date="2023-07" db="EMBL/GenBank/DDBJ databases">
        <title>30 novel species of actinomycetes from the DSMZ collection.</title>
        <authorList>
            <person name="Nouioui I."/>
        </authorList>
    </citation>
    <scope>NUCLEOTIDE SEQUENCE [LARGE SCALE GENOMIC DNA]</scope>
    <source>
        <strain evidence="4">DSM 44938</strain>
    </source>
</reference>
<dbReference type="PANTHER" id="PTHR43156:SF2">
    <property type="entry name" value="STAGE II SPORULATION PROTEIN E"/>
    <property type="match status" value="1"/>
</dbReference>
<dbReference type="PANTHER" id="PTHR43156">
    <property type="entry name" value="STAGE II SPORULATION PROTEIN E-RELATED"/>
    <property type="match status" value="1"/>
</dbReference>
<dbReference type="InterPro" id="IPR001932">
    <property type="entry name" value="PPM-type_phosphatase-like_dom"/>
</dbReference>
<evidence type="ECO:0000256" key="1">
    <source>
        <dbReference type="ARBA" id="ARBA00022801"/>
    </source>
</evidence>
<evidence type="ECO:0000259" key="2">
    <source>
        <dbReference type="PROSITE" id="PS50112"/>
    </source>
</evidence>
<dbReference type="InterPro" id="IPR036457">
    <property type="entry name" value="PPM-type-like_dom_sf"/>
</dbReference>
<accession>A0ABU2MLX2</accession>
<feature type="domain" description="PAS" evidence="2">
    <location>
        <begin position="8"/>
        <end position="60"/>
    </location>
</feature>
<dbReference type="InterPro" id="IPR052016">
    <property type="entry name" value="Bact_Sigma-Reg"/>
</dbReference>
<dbReference type="SUPFAM" id="SSF55781">
    <property type="entry name" value="GAF domain-like"/>
    <property type="match status" value="1"/>
</dbReference>
<keyword evidence="1" id="KW-0378">Hydrolase</keyword>
<dbReference type="Pfam" id="PF08448">
    <property type="entry name" value="PAS_4"/>
    <property type="match status" value="1"/>
</dbReference>
<organism evidence="3 4">
    <name type="scientific">Streptomyces litchfieldiae</name>
    <dbReference type="NCBI Taxonomy" id="3075543"/>
    <lineage>
        <taxon>Bacteria</taxon>
        <taxon>Bacillati</taxon>
        <taxon>Actinomycetota</taxon>
        <taxon>Actinomycetes</taxon>
        <taxon>Kitasatosporales</taxon>
        <taxon>Streptomycetaceae</taxon>
        <taxon>Streptomyces</taxon>
    </lineage>
</organism>
<dbReference type="SMART" id="SM00331">
    <property type="entry name" value="PP2C_SIG"/>
    <property type="match status" value="1"/>
</dbReference>
<sequence length="575" mass="61607">MAEFLSAEPEVLRAVFDNLGAGMILTDQAAQITAANPHAEEVLGRPARTVLGKDFHDLLHRRANGTMAPRAECPLLAVVEHGQMVRVETDSFLRGDGSLLPVSWTGAPIESGERTLGVVTLFAESTDQRQAQDHQAAHLAAMEDLAQRLTLVGEITEVLTQTLEAEEALNRLGRLLVPRLADWAAVDLRMGDGEVRRVAVVGPQGRDVGREGGQDVLSEIPETSRSVLVRVLRGSEAVLLGPEEIAAPPDSPLAVVHTTFLHALGATSAAVVPLSTPRQVLGALTVARTDPDRPFRPDELPLIRDIGRRAGLAIDNARLFERQRDIAATMQRNLLPSLPDIAPLELAARYQPAPRGSQVGGDWYDALVLPDGDIALAIGDVVGHDLSAAAGMAELRNMLRALAWDRSETPSVIVGRLDEAMSAITDVQMATLALARIEQVPGEEGEAWQMVWASAGHPPPLLVAAEGRAQYLEQGQGLLLGARLGAHAPREDGEERLPPGSTLLLFTDGLVEVASSDLDTGLNRLRRHAMALARHPLDEFCEQILERMPPGGADDIAMLALRVPGDLPADGAEEE</sequence>
<gene>
    <name evidence="3" type="ORF">RM590_08230</name>
</gene>
<dbReference type="InterPro" id="IPR013656">
    <property type="entry name" value="PAS_4"/>
</dbReference>
<dbReference type="CDD" id="cd00130">
    <property type="entry name" value="PAS"/>
    <property type="match status" value="1"/>
</dbReference>
<name>A0ABU2MLX2_9ACTN</name>
<dbReference type="SMART" id="SM00091">
    <property type="entry name" value="PAS"/>
    <property type="match status" value="1"/>
</dbReference>
<dbReference type="Proteomes" id="UP001183246">
    <property type="component" value="Unassembled WGS sequence"/>
</dbReference>
<dbReference type="InterPro" id="IPR000014">
    <property type="entry name" value="PAS"/>
</dbReference>
<dbReference type="RefSeq" id="WP_311703727.1">
    <property type="nucleotide sequence ID" value="NZ_JAVREL010000003.1"/>
</dbReference>
<evidence type="ECO:0000313" key="4">
    <source>
        <dbReference type="Proteomes" id="UP001183246"/>
    </source>
</evidence>
<dbReference type="Gene3D" id="3.30.450.40">
    <property type="match status" value="1"/>
</dbReference>
<dbReference type="Pfam" id="PF01590">
    <property type="entry name" value="GAF"/>
    <property type="match status" value="1"/>
</dbReference>
<dbReference type="InterPro" id="IPR035965">
    <property type="entry name" value="PAS-like_dom_sf"/>
</dbReference>
<proteinExistence type="predicted"/>
<dbReference type="InterPro" id="IPR029016">
    <property type="entry name" value="GAF-like_dom_sf"/>
</dbReference>
<dbReference type="SUPFAM" id="SSF55785">
    <property type="entry name" value="PYP-like sensor domain (PAS domain)"/>
    <property type="match status" value="1"/>
</dbReference>
<dbReference type="EMBL" id="JAVREL010000003">
    <property type="protein sequence ID" value="MDT0342611.1"/>
    <property type="molecule type" value="Genomic_DNA"/>
</dbReference>
<dbReference type="Pfam" id="PF07228">
    <property type="entry name" value="SpoIIE"/>
    <property type="match status" value="1"/>
</dbReference>
<keyword evidence="4" id="KW-1185">Reference proteome</keyword>
<dbReference type="PROSITE" id="PS50112">
    <property type="entry name" value="PAS"/>
    <property type="match status" value="1"/>
</dbReference>
<dbReference type="SMART" id="SM00065">
    <property type="entry name" value="GAF"/>
    <property type="match status" value="1"/>
</dbReference>
<dbReference type="Gene3D" id="3.30.450.20">
    <property type="entry name" value="PAS domain"/>
    <property type="match status" value="1"/>
</dbReference>
<evidence type="ECO:0000313" key="3">
    <source>
        <dbReference type="EMBL" id="MDT0342611.1"/>
    </source>
</evidence>
<dbReference type="NCBIfam" id="TIGR00229">
    <property type="entry name" value="sensory_box"/>
    <property type="match status" value="1"/>
</dbReference>
<protein>
    <submittedName>
        <fullName evidence="3">SpoIIE family protein phosphatase</fullName>
    </submittedName>
</protein>
<dbReference type="Gene3D" id="3.60.40.10">
    <property type="entry name" value="PPM-type phosphatase domain"/>
    <property type="match status" value="1"/>
</dbReference>
<dbReference type="SUPFAM" id="SSF81606">
    <property type="entry name" value="PP2C-like"/>
    <property type="match status" value="1"/>
</dbReference>